<feature type="transmembrane region" description="Helical" evidence="8">
    <location>
        <begin position="459"/>
        <end position="476"/>
    </location>
</feature>
<dbReference type="GO" id="GO:0033214">
    <property type="term" value="P:siderophore-iron import into cell"/>
    <property type="evidence" value="ECO:0007669"/>
    <property type="project" value="TreeGrafter"/>
</dbReference>
<dbReference type="EMBL" id="STGW01000022">
    <property type="protein sequence ID" value="THV08897.1"/>
    <property type="molecule type" value="Genomic_DNA"/>
</dbReference>
<dbReference type="PANTHER" id="PTHR30472:SF1">
    <property type="entry name" value="FE(3+) DICITRATE TRANSPORT SYSTEM PERMEASE PROTEIN FECC-RELATED"/>
    <property type="match status" value="1"/>
</dbReference>
<reference evidence="9 10" key="1">
    <citation type="journal article" date="2009" name="Int. J. Syst. Evol. Microbiol.">
        <title>Nocardioides caeni sp. nov., isolated from wastewater.</title>
        <authorList>
            <person name="Yoon J.H."/>
            <person name="Kang S.J."/>
            <person name="Park S."/>
            <person name="Kim W."/>
            <person name="Oh T.K."/>
        </authorList>
    </citation>
    <scope>NUCLEOTIDE SEQUENCE [LARGE SCALE GENOMIC DNA]</scope>
    <source>
        <strain evidence="9 10">DSM 23134</strain>
    </source>
</reference>
<dbReference type="InterPro" id="IPR037294">
    <property type="entry name" value="ABC_BtuC-like"/>
</dbReference>
<keyword evidence="10" id="KW-1185">Reference proteome</keyword>
<evidence type="ECO:0000256" key="7">
    <source>
        <dbReference type="ARBA" id="ARBA00023136"/>
    </source>
</evidence>
<dbReference type="CDD" id="cd06550">
    <property type="entry name" value="TM_ABC_iron-siderophores_like"/>
    <property type="match status" value="1"/>
</dbReference>
<evidence type="ECO:0000256" key="3">
    <source>
        <dbReference type="ARBA" id="ARBA00022448"/>
    </source>
</evidence>
<proteinExistence type="inferred from homology"/>
<sequence>MSELEPSAAVADRGDHTQVEVPRGPAPLALRAAATVIDVVVVGLPLVIGGLIVHSLRDANGGGQADRAVFGSFAVAVAVALHVWNLGYAQGRRGQSTGKSWVGLVARGADRQPLGVRASLLLRRPEVVRHVTAMDEGFAPIEVVATPASLRVRRVVGLVALVILLAVVLLASIAVGARPLSFGEIGHALVPPYDGSATDTDLIVRDLRLPRTLLAIVTGIALGLAGALIQGHTRNPLADPGILGVSAGASCAVVLAMAYLGVASVTGYVWFALAGAMVTSVLVFGLASVGSRTLSPVSLVLGGAAVAAFLSSVTSAVVLLDQDTLDSFRFWVVGSVAGRGPEILVPLLPFFAVGVLLALGSAPGLNLLSLGEDVARSLGSSIAVNRVVGVLAITLLAGAATAACGPIGFVGLVVPHVARAFTGPDYRWLLPYSAVVGAILLTVCDVIGRVVARPGELQAGIVLVLAGGPFFIAIVRRRKLATL</sequence>
<evidence type="ECO:0000256" key="2">
    <source>
        <dbReference type="ARBA" id="ARBA00007935"/>
    </source>
</evidence>
<evidence type="ECO:0000256" key="5">
    <source>
        <dbReference type="ARBA" id="ARBA00022692"/>
    </source>
</evidence>
<evidence type="ECO:0000256" key="1">
    <source>
        <dbReference type="ARBA" id="ARBA00004651"/>
    </source>
</evidence>
<feature type="transmembrane region" description="Helical" evidence="8">
    <location>
        <begin position="155"/>
        <end position="177"/>
    </location>
</feature>
<evidence type="ECO:0000313" key="10">
    <source>
        <dbReference type="Proteomes" id="UP000307087"/>
    </source>
</evidence>
<accession>A0A4S8MZI5</accession>
<feature type="transmembrane region" description="Helical" evidence="8">
    <location>
        <begin position="241"/>
        <end position="262"/>
    </location>
</feature>
<keyword evidence="5 8" id="KW-0812">Transmembrane</keyword>
<evidence type="ECO:0000256" key="8">
    <source>
        <dbReference type="SAM" id="Phobius"/>
    </source>
</evidence>
<dbReference type="SUPFAM" id="SSF81345">
    <property type="entry name" value="ABC transporter involved in vitamin B12 uptake, BtuC"/>
    <property type="match status" value="1"/>
</dbReference>
<feature type="transmembrane region" description="Helical" evidence="8">
    <location>
        <begin position="343"/>
        <end position="368"/>
    </location>
</feature>
<dbReference type="GO" id="GO:0005886">
    <property type="term" value="C:plasma membrane"/>
    <property type="evidence" value="ECO:0007669"/>
    <property type="project" value="UniProtKB-SubCell"/>
</dbReference>
<feature type="transmembrane region" description="Helical" evidence="8">
    <location>
        <begin position="68"/>
        <end position="89"/>
    </location>
</feature>
<evidence type="ECO:0000256" key="4">
    <source>
        <dbReference type="ARBA" id="ARBA00022475"/>
    </source>
</evidence>
<name>A0A4S8MZI5_9ACTN</name>
<comment type="caution">
    <text evidence="9">The sequence shown here is derived from an EMBL/GenBank/DDBJ whole genome shotgun (WGS) entry which is preliminary data.</text>
</comment>
<dbReference type="InterPro" id="IPR000522">
    <property type="entry name" value="ABC_transptr_permease_BtuC"/>
</dbReference>
<feature type="transmembrane region" description="Helical" evidence="8">
    <location>
        <begin position="426"/>
        <end position="447"/>
    </location>
</feature>
<feature type="transmembrane region" description="Helical" evidence="8">
    <location>
        <begin position="212"/>
        <end position="229"/>
    </location>
</feature>
<keyword evidence="3" id="KW-0813">Transport</keyword>
<keyword evidence="4" id="KW-1003">Cell membrane</keyword>
<dbReference type="Pfam" id="PF01032">
    <property type="entry name" value="FecCD"/>
    <property type="match status" value="1"/>
</dbReference>
<feature type="transmembrane region" description="Helical" evidence="8">
    <location>
        <begin position="388"/>
        <end position="414"/>
    </location>
</feature>
<gene>
    <name evidence="9" type="ORF">E9934_18560</name>
</gene>
<comment type="similarity">
    <text evidence="2">Belongs to the binding-protein-dependent transport system permease family. FecCD subfamily.</text>
</comment>
<dbReference type="AlphaFoldDB" id="A0A4S8MZI5"/>
<feature type="transmembrane region" description="Helical" evidence="8">
    <location>
        <begin position="299"/>
        <end position="320"/>
    </location>
</feature>
<evidence type="ECO:0000256" key="6">
    <source>
        <dbReference type="ARBA" id="ARBA00022989"/>
    </source>
</evidence>
<evidence type="ECO:0000313" key="9">
    <source>
        <dbReference type="EMBL" id="THV08897.1"/>
    </source>
</evidence>
<dbReference type="GO" id="GO:0022857">
    <property type="term" value="F:transmembrane transporter activity"/>
    <property type="evidence" value="ECO:0007669"/>
    <property type="project" value="InterPro"/>
</dbReference>
<dbReference type="PANTHER" id="PTHR30472">
    <property type="entry name" value="FERRIC ENTEROBACTIN TRANSPORT SYSTEM PERMEASE PROTEIN"/>
    <property type="match status" value="1"/>
</dbReference>
<comment type="subcellular location">
    <subcellularLocation>
        <location evidence="1">Cell membrane</location>
        <topology evidence="1">Multi-pass membrane protein</topology>
    </subcellularLocation>
</comment>
<dbReference type="FunFam" id="1.10.3470.10:FF:000001">
    <property type="entry name" value="Vitamin B12 ABC transporter permease BtuC"/>
    <property type="match status" value="1"/>
</dbReference>
<dbReference type="Proteomes" id="UP000307087">
    <property type="component" value="Unassembled WGS sequence"/>
</dbReference>
<protein>
    <submittedName>
        <fullName evidence="9">Iron ABC transporter permease</fullName>
    </submittedName>
</protein>
<feature type="transmembrane region" description="Helical" evidence="8">
    <location>
        <begin position="268"/>
        <end position="287"/>
    </location>
</feature>
<organism evidence="9 10">
    <name type="scientific">Nocardioides caeni</name>
    <dbReference type="NCBI Taxonomy" id="574700"/>
    <lineage>
        <taxon>Bacteria</taxon>
        <taxon>Bacillati</taxon>
        <taxon>Actinomycetota</taxon>
        <taxon>Actinomycetes</taxon>
        <taxon>Propionibacteriales</taxon>
        <taxon>Nocardioidaceae</taxon>
        <taxon>Nocardioides</taxon>
    </lineage>
</organism>
<keyword evidence="7 8" id="KW-0472">Membrane</keyword>
<dbReference type="OrthoDB" id="9782305at2"/>
<keyword evidence="6 8" id="KW-1133">Transmembrane helix</keyword>
<dbReference type="Gene3D" id="1.10.3470.10">
    <property type="entry name" value="ABC transporter involved in vitamin B12 uptake, BtuC"/>
    <property type="match status" value="1"/>
</dbReference>
<feature type="transmembrane region" description="Helical" evidence="8">
    <location>
        <begin position="32"/>
        <end position="56"/>
    </location>
</feature>